<dbReference type="AlphaFoldDB" id="A0A8E0RZH7"/>
<dbReference type="Proteomes" id="UP000728185">
    <property type="component" value="Unassembled WGS sequence"/>
</dbReference>
<gene>
    <name evidence="1" type="ORF">FBUS_06160</name>
</gene>
<dbReference type="EMBL" id="LUCM01005766">
    <property type="protein sequence ID" value="KAA0192303.1"/>
    <property type="molecule type" value="Genomic_DNA"/>
</dbReference>
<evidence type="ECO:0000313" key="1">
    <source>
        <dbReference type="EMBL" id="KAA0192303.1"/>
    </source>
</evidence>
<keyword evidence="2" id="KW-1185">Reference proteome</keyword>
<organism evidence="1 2">
    <name type="scientific">Fasciolopsis buskii</name>
    <dbReference type="NCBI Taxonomy" id="27845"/>
    <lineage>
        <taxon>Eukaryota</taxon>
        <taxon>Metazoa</taxon>
        <taxon>Spiralia</taxon>
        <taxon>Lophotrochozoa</taxon>
        <taxon>Platyhelminthes</taxon>
        <taxon>Trematoda</taxon>
        <taxon>Digenea</taxon>
        <taxon>Plagiorchiida</taxon>
        <taxon>Echinostomata</taxon>
        <taxon>Echinostomatoidea</taxon>
        <taxon>Fasciolidae</taxon>
        <taxon>Fasciolopsis</taxon>
    </lineage>
</organism>
<proteinExistence type="predicted"/>
<sequence length="163" mass="18478">MQSSAYQAYPIHSSYKPASPEFAWHNHPPQQLQQNRRLVYTHTHPKKGYLKSSRNSSILDSVPQFRTPGGSGGKFYDLSPNSVNGNSDHSPAGLPACVVCCGRRRYVIYIKIRSLVFCCSCCGSHCERANSRLPSLFLLIQHRIVRRRVCDLFQRERLPGRSS</sequence>
<comment type="caution">
    <text evidence="1">The sequence shown here is derived from an EMBL/GenBank/DDBJ whole genome shotgun (WGS) entry which is preliminary data.</text>
</comment>
<protein>
    <submittedName>
        <fullName evidence="1">Uncharacterized protein</fullName>
    </submittedName>
</protein>
<name>A0A8E0RZH7_9TREM</name>
<evidence type="ECO:0000313" key="2">
    <source>
        <dbReference type="Proteomes" id="UP000728185"/>
    </source>
</evidence>
<reference evidence="1" key="1">
    <citation type="submission" date="2019-05" db="EMBL/GenBank/DDBJ databases">
        <title>Annotation for the trematode Fasciolopsis buski.</title>
        <authorList>
            <person name="Choi Y.-J."/>
        </authorList>
    </citation>
    <scope>NUCLEOTIDE SEQUENCE</scope>
    <source>
        <strain evidence="1">HT</strain>
        <tissue evidence="1">Whole worm</tissue>
    </source>
</reference>
<accession>A0A8E0RZH7</accession>